<evidence type="ECO:0000313" key="3">
    <source>
        <dbReference type="EMBL" id="MCV7227894.1"/>
    </source>
</evidence>
<feature type="chain" id="PRO_5045721201" description="Secreted protein antigen" evidence="2">
    <location>
        <begin position="32"/>
        <end position="119"/>
    </location>
</feature>
<name>A0ABT3CEH9_9MYCO</name>
<proteinExistence type="predicted"/>
<evidence type="ECO:0000256" key="1">
    <source>
        <dbReference type="SAM" id="MobiDB-lite"/>
    </source>
</evidence>
<organism evidence="3 4">
    <name type="scientific">Mycolicibacterium komossense</name>
    <dbReference type="NCBI Taxonomy" id="1779"/>
    <lineage>
        <taxon>Bacteria</taxon>
        <taxon>Bacillati</taxon>
        <taxon>Actinomycetota</taxon>
        <taxon>Actinomycetes</taxon>
        <taxon>Mycobacteriales</taxon>
        <taxon>Mycobacteriaceae</taxon>
        <taxon>Mycolicibacterium</taxon>
    </lineage>
</organism>
<comment type="caution">
    <text evidence="3">The sequence shown here is derived from an EMBL/GenBank/DDBJ whole genome shotgun (WGS) entry which is preliminary data.</text>
</comment>
<accession>A0ABT3CEH9</accession>
<dbReference type="RefSeq" id="WP_264068929.1">
    <property type="nucleotide sequence ID" value="NZ_JACKTY010000031.1"/>
</dbReference>
<feature type="region of interest" description="Disordered" evidence="1">
    <location>
        <begin position="42"/>
        <end position="86"/>
    </location>
</feature>
<feature type="signal peptide" evidence="2">
    <location>
        <begin position="1"/>
        <end position="31"/>
    </location>
</feature>
<feature type="compositionally biased region" description="Low complexity" evidence="1">
    <location>
        <begin position="47"/>
        <end position="71"/>
    </location>
</feature>
<evidence type="ECO:0008006" key="5">
    <source>
        <dbReference type="Google" id="ProtNLM"/>
    </source>
</evidence>
<protein>
    <recommendedName>
        <fullName evidence="5">Secreted protein antigen</fullName>
    </recommendedName>
</protein>
<gene>
    <name evidence="3" type="ORF">H7J73_17900</name>
</gene>
<evidence type="ECO:0000313" key="4">
    <source>
        <dbReference type="Proteomes" id="UP001526201"/>
    </source>
</evidence>
<dbReference type="EMBL" id="JACKTY010000031">
    <property type="protein sequence ID" value="MCV7227894.1"/>
    <property type="molecule type" value="Genomic_DNA"/>
</dbReference>
<reference evidence="3 4" key="1">
    <citation type="journal article" date="2022" name="BMC Genomics">
        <title>Comparative genome analysis of mycobacteria focusing on tRNA and non-coding RNA.</title>
        <authorList>
            <person name="Behra P.R.K."/>
            <person name="Pettersson B.M.F."/>
            <person name="Ramesh M."/>
            <person name="Das S."/>
            <person name="Dasgupta S."/>
            <person name="Kirsebom L.A."/>
        </authorList>
    </citation>
    <scope>NUCLEOTIDE SEQUENCE [LARGE SCALE GENOMIC DNA]</scope>
    <source>
        <strain evidence="3 4">DSM 44078</strain>
    </source>
</reference>
<sequence>MNLKRMACATALAAGVGVAGLLGVGAGTAAADPGCGGWNQPQCGHDNNGPGWQNNNNNNNNGPGWQNNNNGPVDWQHRNIDQARQDHQPFQWMGQQVQPMPAGNGMGWGFWFLNQWIPL</sequence>
<keyword evidence="4" id="KW-1185">Reference proteome</keyword>
<evidence type="ECO:0000256" key="2">
    <source>
        <dbReference type="SAM" id="SignalP"/>
    </source>
</evidence>
<keyword evidence="2" id="KW-0732">Signal</keyword>
<dbReference type="Proteomes" id="UP001526201">
    <property type="component" value="Unassembled WGS sequence"/>
</dbReference>
<feature type="compositionally biased region" description="Basic and acidic residues" evidence="1">
    <location>
        <begin position="75"/>
        <end position="86"/>
    </location>
</feature>